<keyword evidence="3" id="KW-0472">Membrane</keyword>
<evidence type="ECO:0000256" key="2">
    <source>
        <dbReference type="ARBA" id="ARBA00022692"/>
    </source>
</evidence>
<dbReference type="Gramene" id="KGN64423">
    <property type="protein sequence ID" value="KGN64423"/>
    <property type="gene ID" value="Csa_1G051610"/>
</dbReference>
<reference evidence="4 5" key="4">
    <citation type="journal article" date="2011" name="BMC Genomics">
        <title>RNA-Seq improves annotation of protein-coding genes in the cucumber genome.</title>
        <authorList>
            <person name="Li Z."/>
            <person name="Zhang Z."/>
            <person name="Yan P."/>
            <person name="Huang S."/>
            <person name="Fei Z."/>
            <person name="Lin K."/>
        </authorList>
    </citation>
    <scope>NUCLEOTIDE SEQUENCE [LARGE SCALE GENOMIC DNA]</scope>
    <source>
        <strain evidence="5">cv. 9930</strain>
    </source>
</reference>
<evidence type="ECO:0000256" key="1">
    <source>
        <dbReference type="ARBA" id="ARBA00004370"/>
    </source>
</evidence>
<gene>
    <name evidence="4" type="ORF">Csa_1G051610</name>
</gene>
<dbReference type="AlphaFoldDB" id="A0A0A0LRL6"/>
<reference evidence="4 5" key="1">
    <citation type="journal article" date="2009" name="Nat. Genet.">
        <title>The genome of the cucumber, Cucumis sativus L.</title>
        <authorList>
            <person name="Huang S."/>
            <person name="Li R."/>
            <person name="Zhang Z."/>
            <person name="Li L."/>
            <person name="Gu X."/>
            <person name="Fan W."/>
            <person name="Lucas W.J."/>
            <person name="Wang X."/>
            <person name="Xie B."/>
            <person name="Ni P."/>
            <person name="Ren Y."/>
            <person name="Zhu H."/>
            <person name="Li J."/>
            <person name="Lin K."/>
            <person name="Jin W."/>
            <person name="Fei Z."/>
            <person name="Li G."/>
            <person name="Staub J."/>
            <person name="Kilian A."/>
            <person name="van der Vossen E.A."/>
            <person name="Wu Y."/>
            <person name="Guo J."/>
            <person name="He J."/>
            <person name="Jia Z."/>
            <person name="Ren Y."/>
            <person name="Tian G."/>
            <person name="Lu Y."/>
            <person name="Ruan J."/>
            <person name="Qian W."/>
            <person name="Wang M."/>
            <person name="Huang Q."/>
            <person name="Li B."/>
            <person name="Xuan Z."/>
            <person name="Cao J."/>
            <person name="Asan"/>
            <person name="Wu Z."/>
            <person name="Zhang J."/>
            <person name="Cai Q."/>
            <person name="Bai Y."/>
            <person name="Zhao B."/>
            <person name="Han Y."/>
            <person name="Li Y."/>
            <person name="Li X."/>
            <person name="Wang S."/>
            <person name="Shi Q."/>
            <person name="Liu S."/>
            <person name="Cho W.K."/>
            <person name="Kim J.Y."/>
            <person name="Xu Y."/>
            <person name="Heller-Uszynska K."/>
            <person name="Miao H."/>
            <person name="Cheng Z."/>
            <person name="Zhang S."/>
            <person name="Wu J."/>
            <person name="Yang Y."/>
            <person name="Kang H."/>
            <person name="Li M."/>
            <person name="Liang H."/>
            <person name="Ren X."/>
            <person name="Shi Z."/>
            <person name="Wen M."/>
            <person name="Jian M."/>
            <person name="Yang H."/>
            <person name="Zhang G."/>
            <person name="Yang Z."/>
            <person name="Chen R."/>
            <person name="Liu S."/>
            <person name="Li J."/>
            <person name="Ma L."/>
            <person name="Liu H."/>
            <person name="Zhou Y."/>
            <person name="Zhao J."/>
            <person name="Fang X."/>
            <person name="Li G."/>
            <person name="Fang L."/>
            <person name="Li Y."/>
            <person name="Liu D."/>
            <person name="Zheng H."/>
            <person name="Zhang Y."/>
            <person name="Qin N."/>
            <person name="Li Z."/>
            <person name="Yang G."/>
            <person name="Yang S."/>
            <person name="Bolund L."/>
            <person name="Kristiansen K."/>
            <person name="Zheng H."/>
            <person name="Li S."/>
            <person name="Zhang X."/>
            <person name="Yang H."/>
            <person name="Wang J."/>
            <person name="Sun R."/>
            <person name="Zhang B."/>
            <person name="Jiang S."/>
            <person name="Wang J."/>
            <person name="Du Y."/>
            <person name="Li S."/>
        </authorList>
    </citation>
    <scope>NUCLEOTIDE SEQUENCE [LARGE SCALE GENOMIC DNA]</scope>
    <source>
        <strain evidence="5">cv. 9930</strain>
    </source>
</reference>
<keyword evidence="5" id="KW-1185">Reference proteome</keyword>
<reference evidence="4 5" key="3">
    <citation type="journal article" date="2010" name="BMC Genomics">
        <title>Transcriptome sequencing and comparative analysis of cucumber flowers with different sex types.</title>
        <authorList>
            <person name="Guo S."/>
            <person name="Zheng Y."/>
            <person name="Joung J.G."/>
            <person name="Liu S."/>
            <person name="Zhang Z."/>
            <person name="Crasta O.R."/>
            <person name="Sobral B.W."/>
            <person name="Xu Y."/>
            <person name="Huang S."/>
            <person name="Fei Z."/>
        </authorList>
    </citation>
    <scope>NUCLEOTIDE SEQUENCE [LARGE SCALE GENOMIC DNA]</scope>
    <source>
        <strain evidence="5">cv. 9930</strain>
    </source>
</reference>
<dbReference type="SUPFAM" id="SSF103506">
    <property type="entry name" value="Mitochondrial carrier"/>
    <property type="match status" value="1"/>
</dbReference>
<sequence length="105" mass="11720">MEGKLIVRKSLFPISSSPNLKDPYGCHLVTYPLEVLRLHMAVDPGFRATSKIASSMLREEGITSFTTVVLDRLFSAELLTLPVLASVMFYPLDTENERCTLQDSV</sequence>
<comment type="subcellular location">
    <subcellularLocation>
        <location evidence="1">Membrane</location>
    </subcellularLocation>
</comment>
<dbReference type="Proteomes" id="UP000029981">
    <property type="component" value="Chromosome 1"/>
</dbReference>
<keyword evidence="2" id="KW-0812">Transmembrane</keyword>
<evidence type="ECO:0000313" key="4">
    <source>
        <dbReference type="EMBL" id="KGN64423.1"/>
    </source>
</evidence>
<accession>A0A0A0LRL6</accession>
<dbReference type="EMBL" id="CM002922">
    <property type="protein sequence ID" value="KGN64423.1"/>
    <property type="molecule type" value="Genomic_DNA"/>
</dbReference>
<organism evidence="4 5">
    <name type="scientific">Cucumis sativus</name>
    <name type="common">Cucumber</name>
    <dbReference type="NCBI Taxonomy" id="3659"/>
    <lineage>
        <taxon>Eukaryota</taxon>
        <taxon>Viridiplantae</taxon>
        <taxon>Streptophyta</taxon>
        <taxon>Embryophyta</taxon>
        <taxon>Tracheophyta</taxon>
        <taxon>Spermatophyta</taxon>
        <taxon>Magnoliopsida</taxon>
        <taxon>eudicotyledons</taxon>
        <taxon>Gunneridae</taxon>
        <taxon>Pentapetalae</taxon>
        <taxon>rosids</taxon>
        <taxon>fabids</taxon>
        <taxon>Cucurbitales</taxon>
        <taxon>Cucurbitaceae</taxon>
        <taxon>Benincaseae</taxon>
        <taxon>Cucumis</taxon>
    </lineage>
</organism>
<dbReference type="GO" id="GO:0042651">
    <property type="term" value="C:thylakoid membrane"/>
    <property type="evidence" value="ECO:0000318"/>
    <property type="project" value="GO_Central"/>
</dbReference>
<evidence type="ECO:0000313" key="5">
    <source>
        <dbReference type="Proteomes" id="UP000029981"/>
    </source>
</evidence>
<dbReference type="STRING" id="3659.A0A0A0LRL6"/>
<dbReference type="InterPro" id="IPR023395">
    <property type="entry name" value="MCP_dom_sf"/>
</dbReference>
<protein>
    <submittedName>
        <fullName evidence="4">Uncharacterized protein</fullName>
    </submittedName>
</protein>
<reference evidence="4 5" key="2">
    <citation type="journal article" date="2009" name="PLoS ONE">
        <title>An integrated genetic and cytogenetic map of the cucumber genome.</title>
        <authorList>
            <person name="Ren Y."/>
            <person name="Zhang Z."/>
            <person name="Liu J."/>
            <person name="Staub J.E."/>
            <person name="Han Y."/>
            <person name="Cheng Z."/>
            <person name="Li X."/>
            <person name="Lu J."/>
            <person name="Miao H."/>
            <person name="Kang H."/>
            <person name="Xie B."/>
            <person name="Gu X."/>
            <person name="Wang X."/>
            <person name="Du Y."/>
            <person name="Jin W."/>
            <person name="Huang S."/>
        </authorList>
    </citation>
    <scope>NUCLEOTIDE SEQUENCE [LARGE SCALE GENOMIC DNA]</scope>
    <source>
        <strain evidence="5">cv. 9930</strain>
    </source>
</reference>
<proteinExistence type="predicted"/>
<evidence type="ECO:0000256" key="3">
    <source>
        <dbReference type="ARBA" id="ARBA00023136"/>
    </source>
</evidence>
<name>A0A0A0LRL6_CUCSA</name>
<dbReference type="GO" id="GO:0005347">
    <property type="term" value="F:ATP transmembrane transporter activity"/>
    <property type="evidence" value="ECO:0000318"/>
    <property type="project" value="GO_Central"/>
</dbReference>